<feature type="domain" description="Cation channel sperm-associated targeting subunit tau C2" evidence="2">
    <location>
        <begin position="97"/>
        <end position="170"/>
    </location>
</feature>
<dbReference type="EMBL" id="KB320805">
    <property type="protein sequence ID" value="ELW62694.1"/>
    <property type="molecule type" value="Genomic_DNA"/>
</dbReference>
<proteinExistence type="predicted"/>
<evidence type="ECO:0000313" key="4">
    <source>
        <dbReference type="Proteomes" id="UP000011518"/>
    </source>
</evidence>
<dbReference type="PANTHER" id="PTHR21665:SF2">
    <property type="entry name" value="CATION CHANNEL SPERM-ASSOCIATED TARGETING SUBUNIT TAU"/>
    <property type="match status" value="1"/>
</dbReference>
<dbReference type="STRING" id="246437.L9KJM2"/>
<sequence>MEPIHNRLSIATDNRTGPVQPLFTSVLHKGLHGGPDVTHARGSEYSSVRSTQHHGKGAPSKDKEQEGTGTRLLNMLRKTLKESDSEEVEVAPEIPSLVAFGNVAGCLAVHIKSCRYFTTKINLQHYTRLFIRITVNNIVKCTKTSTLQIRDSGRNTMIKFDEVKYFSVQLKPLQKIIEPPMFMNIAPPPERTDPVTLEKMKKEYRNLGTWIEKASYLEQALTPKLEHSDIKESNSSEIFGSLDFSPSEERFKHVSSDVTFKSERMASTSSELLDSDEKKELIVPTLSHTAQDHLTAVLPKSDDSTVPHEGSSFGSIPSLEITEESKISPLDEYQSEAVPDRKSKMALFPPEVKMKEKHPSILKTDISASEKFNYKAGFDPFLRNLNKTMSDRKRKDQDIYQCGKFLSAEVIEHEDQDPPYPARSTPAGSTDKTWAYDPNIIAIKTSDTKDKSAREPSIITIKTSDTKNKSAQDPPINPMTTSDTKNKLADVSIVDTIKTSDSKTMSASDPTVKTTKTLDPKKKLSHDPGTIPIKSLDNKNELNKKLQNASLPSFKRESSVTENVNTCCLSKSLNLTSHIEDLRQSMVLKSILNKNLQDLSDKLFSKPEVYINTEATKKSSSPLLSIHDKPSSSTTEEVFEKIQDLSNWLSEKDILNSKSLLSQIIKNISEDSLSKGRSKTSLEKEDYVSEKHLEADEIDLPMEKKSSFKRKHSGSEVGSSKSGVNGMASDYIIKQIFTAPIFSKLDMALRQSRETQEDLQDPTLWERSLPSHVLVQYEEKDEKTELPQPKSVVSQIIQAFPIDTLLESGMIKVIELNKEYQESSSLDTKIGFPEESPVYSTDDYSGIRSKTEALSQQYMPIPQEATSSVSRIEFIEEDQNMFLQDSKYHPTPGKNTDLPRNRQRLGEEDDLSSILENLGASLMGKLNESDAVMFKSFLKNIFNIFFKYNQSERRQPEKELESLIRHSFPHDTEHLEEIQMDFDKAEKLDRKPSLSPKLRVFLEELSESEVKNLKSELSKHIQHYLVERLSESGHILKEDLPKIYQNLYLMNEKAEPKGQSIFQEKYSETIKEIMSFINNFNHHFIDKHLEIKLRSFLNDILQNYFLKNLSKSSLFNETESETTHSNISSLRTKSSSIPFHGLGQDISRGSFGGRLEINMKYPLSKSLQNCLSALSENELLNLKADLSKHLQCLFIEKLSKSGVMTESQLEGINQHIRFLNSSPTQLKCIKTDSELRDENHFMEKHSEKQNNYSKDFQKNSLQRVPMDTLIETELIRNEEKEYFSLHNLKENPSVIRKQNTYFPKEGPKTVTLIKVQPSSNKVTQAIPFIKPVERLPGTLLKNQRRDHGFVQLSCAENSVYKTEIPDPYNWGGKSKITQSKACFERMLKMKSLEKQEHINIYKWTVQEKPEAVLSPCIRTQYNCTLQRDDEEYLNRLPFPSWQSLHPIKSEMGMKPKLEDQYYQRLKGNNNNNKKHLVTFAQYKKEMHTPSIKPNENFYEKCARVPELQSFKYKVLEDEKNSKPFFFPEVLTRENLKSKIRKERDHVPKPKKSFNKIVRILPTTLPATRIHLRKSVPKTLLHWTARRTIHDCSDKFEEFPVTSFKQLKKVKSRAKMLGKNADDSYNQTKHSMRPYTAPEVNKRRESATGKLASPRMVSAGLVHVSDTNSDYDMRKMRPPKRLKEDMENRTLVCDIIQMLNHAE</sequence>
<feature type="compositionally biased region" description="Basic and acidic residues" evidence="1">
    <location>
        <begin position="516"/>
        <end position="526"/>
    </location>
</feature>
<protein>
    <submittedName>
        <fullName evidence="3">Amyotrophic lateral sclerosis 2 chromosomal region candidate 11 protein</fullName>
    </submittedName>
</protein>
<evidence type="ECO:0000259" key="2">
    <source>
        <dbReference type="Pfam" id="PF15729"/>
    </source>
</evidence>
<reference evidence="4" key="2">
    <citation type="journal article" date="2013" name="Nat. Commun.">
        <title>Genome of the Chinese tree shrew.</title>
        <authorList>
            <person name="Fan Y."/>
            <person name="Huang Z.Y."/>
            <person name="Cao C.C."/>
            <person name="Chen C.S."/>
            <person name="Chen Y.X."/>
            <person name="Fan D.D."/>
            <person name="He J."/>
            <person name="Hou H.L."/>
            <person name="Hu L."/>
            <person name="Hu X.T."/>
            <person name="Jiang X.T."/>
            <person name="Lai R."/>
            <person name="Lang Y.S."/>
            <person name="Liang B."/>
            <person name="Liao S.G."/>
            <person name="Mu D."/>
            <person name="Ma Y.Y."/>
            <person name="Niu Y.Y."/>
            <person name="Sun X.Q."/>
            <person name="Xia J.Q."/>
            <person name="Xiao J."/>
            <person name="Xiong Z.Q."/>
            <person name="Xu L."/>
            <person name="Yang L."/>
            <person name="Zhang Y."/>
            <person name="Zhao W."/>
            <person name="Zhao X.D."/>
            <person name="Zheng Y.T."/>
            <person name="Zhou J.M."/>
            <person name="Zhu Y.B."/>
            <person name="Zhang G.J."/>
            <person name="Wang J."/>
            <person name="Yao Y.G."/>
        </authorList>
    </citation>
    <scope>NUCLEOTIDE SEQUENCE [LARGE SCALE GENOMIC DNA]</scope>
</reference>
<name>L9KJM2_TUPCH</name>
<evidence type="ECO:0000256" key="1">
    <source>
        <dbReference type="SAM" id="MobiDB-lite"/>
    </source>
</evidence>
<dbReference type="Pfam" id="PF15729">
    <property type="entry name" value="CTSRT"/>
    <property type="match status" value="1"/>
</dbReference>
<feature type="region of interest" description="Disordered" evidence="1">
    <location>
        <begin position="502"/>
        <end position="536"/>
    </location>
</feature>
<dbReference type="InParanoid" id="L9KJM2"/>
<keyword evidence="4" id="KW-1185">Reference proteome</keyword>
<dbReference type="PANTHER" id="PTHR21665">
    <property type="entry name" value="CATION CHANNEL SPERM-ASSOCIATED TARGETING SUBUNIT TAU"/>
    <property type="match status" value="1"/>
</dbReference>
<evidence type="ECO:0000313" key="3">
    <source>
        <dbReference type="EMBL" id="ELW62694.1"/>
    </source>
</evidence>
<reference evidence="4" key="1">
    <citation type="submission" date="2012-07" db="EMBL/GenBank/DDBJ databases">
        <title>Genome of the Chinese tree shrew, a rising model animal genetically related to primates.</title>
        <authorList>
            <person name="Zhang G."/>
            <person name="Fan Y."/>
            <person name="Yao Y."/>
            <person name="Huang Z."/>
        </authorList>
    </citation>
    <scope>NUCLEOTIDE SEQUENCE [LARGE SCALE GENOMIC DNA]</scope>
</reference>
<feature type="region of interest" description="Disordered" evidence="1">
    <location>
        <begin position="446"/>
        <end position="483"/>
    </location>
</feature>
<dbReference type="Proteomes" id="UP000011518">
    <property type="component" value="Unassembled WGS sequence"/>
</dbReference>
<gene>
    <name evidence="3" type="ORF">TREES_T100003082</name>
</gene>
<organism evidence="3 4">
    <name type="scientific">Tupaia chinensis</name>
    <name type="common">Chinese tree shrew</name>
    <name type="synonym">Tupaia belangeri chinensis</name>
    <dbReference type="NCBI Taxonomy" id="246437"/>
    <lineage>
        <taxon>Eukaryota</taxon>
        <taxon>Metazoa</taxon>
        <taxon>Chordata</taxon>
        <taxon>Craniata</taxon>
        <taxon>Vertebrata</taxon>
        <taxon>Euteleostomi</taxon>
        <taxon>Mammalia</taxon>
        <taxon>Eutheria</taxon>
        <taxon>Euarchontoglires</taxon>
        <taxon>Scandentia</taxon>
        <taxon>Tupaiidae</taxon>
        <taxon>Tupaia</taxon>
    </lineage>
</organism>
<feature type="region of interest" description="Disordered" evidence="1">
    <location>
        <begin position="33"/>
        <end position="69"/>
    </location>
</feature>
<dbReference type="InterPro" id="IPR031462">
    <property type="entry name" value="CTSRT"/>
</dbReference>
<dbReference type="InterPro" id="IPR048363">
    <property type="entry name" value="CTSRT_C2"/>
</dbReference>
<accession>L9KJM2</accession>